<proteinExistence type="predicted"/>
<dbReference type="PANTHER" id="PTHR31084:SF0">
    <property type="entry name" value="ALPHA-L-FUCOSIDASE 2"/>
    <property type="match status" value="1"/>
</dbReference>
<accession>A0A5C6E716</accession>
<reference evidence="1 2" key="1">
    <citation type="submission" date="2019-02" db="EMBL/GenBank/DDBJ databases">
        <title>Deep-cultivation of Planctomycetes and their phenomic and genomic characterization uncovers novel biology.</title>
        <authorList>
            <person name="Wiegand S."/>
            <person name="Jogler M."/>
            <person name="Boedeker C."/>
            <person name="Pinto D."/>
            <person name="Vollmers J."/>
            <person name="Rivas-Marin E."/>
            <person name="Kohn T."/>
            <person name="Peeters S.H."/>
            <person name="Heuer A."/>
            <person name="Rast P."/>
            <person name="Oberbeckmann S."/>
            <person name="Bunk B."/>
            <person name="Jeske O."/>
            <person name="Meyerdierks A."/>
            <person name="Storesund J.E."/>
            <person name="Kallscheuer N."/>
            <person name="Luecker S."/>
            <person name="Lage O.M."/>
            <person name="Pohl T."/>
            <person name="Merkel B.J."/>
            <person name="Hornburger P."/>
            <person name="Mueller R.-W."/>
            <person name="Bruemmer F."/>
            <person name="Labrenz M."/>
            <person name="Spormann A.M."/>
            <person name="Op Den Camp H."/>
            <person name="Overmann J."/>
            <person name="Amann R."/>
            <person name="Jetten M.S.M."/>
            <person name="Mascher T."/>
            <person name="Medema M.H."/>
            <person name="Devos D.P."/>
            <person name="Kaster A.-K."/>
            <person name="Ovreas L."/>
            <person name="Rohde M."/>
            <person name="Galperin M.Y."/>
            <person name="Jogler C."/>
        </authorList>
    </citation>
    <scope>NUCLEOTIDE SEQUENCE [LARGE SCALE GENOMIC DNA]</scope>
    <source>
        <strain evidence="1 2">Q31b</strain>
    </source>
</reference>
<dbReference type="RefSeq" id="WP_197170803.1">
    <property type="nucleotide sequence ID" value="NZ_SJPY01000001.1"/>
</dbReference>
<dbReference type="InterPro" id="IPR008928">
    <property type="entry name" value="6-hairpin_glycosidase_sf"/>
</dbReference>
<protein>
    <submittedName>
        <fullName evidence="1">Uncharacterized protein</fullName>
    </submittedName>
</protein>
<evidence type="ECO:0000313" key="2">
    <source>
        <dbReference type="Proteomes" id="UP000315471"/>
    </source>
</evidence>
<organism evidence="1 2">
    <name type="scientific">Novipirellula aureliae</name>
    <dbReference type="NCBI Taxonomy" id="2527966"/>
    <lineage>
        <taxon>Bacteria</taxon>
        <taxon>Pseudomonadati</taxon>
        <taxon>Planctomycetota</taxon>
        <taxon>Planctomycetia</taxon>
        <taxon>Pirellulales</taxon>
        <taxon>Pirellulaceae</taxon>
        <taxon>Novipirellula</taxon>
    </lineage>
</organism>
<dbReference type="GO" id="GO:0005975">
    <property type="term" value="P:carbohydrate metabolic process"/>
    <property type="evidence" value="ECO:0007669"/>
    <property type="project" value="InterPro"/>
</dbReference>
<sequence>MHVEFPQEIISGSARLSLWQAEATGAVESKGGKAIWSTVVHSDEPVIRYELAATGDLAATRFVYIAEEARNPRAVRAKIERQPVNPPAVHKRFEDGVQTSVHNLFAGGQTAVAWYQSVAEGRTRVWLSVIHSYPGLDAEEIAANAVRKAASANQAEWIDQHRQWWHDYYQTSFLSTGDPYWDAFYWIQQYKLASATRAEKWIIDNQGPWLQPTAWNALWWNLNVPLSHSGFATANRRGMGSAIGRRLDLCRDQLAMNVAEEYRHDAYAIGRSSSGWDLAGHAGQPGTGRPPMDAKIGHECGNLLWALHNVDLGYRDWQIRICATECSIPCWFGR</sequence>
<keyword evidence="2" id="KW-1185">Reference proteome</keyword>
<dbReference type="Proteomes" id="UP000315471">
    <property type="component" value="Unassembled WGS sequence"/>
</dbReference>
<dbReference type="SUPFAM" id="SSF48208">
    <property type="entry name" value="Six-hairpin glycosidases"/>
    <property type="match status" value="1"/>
</dbReference>
<name>A0A5C6E716_9BACT</name>
<dbReference type="GO" id="GO:0004560">
    <property type="term" value="F:alpha-L-fucosidase activity"/>
    <property type="evidence" value="ECO:0007669"/>
    <property type="project" value="TreeGrafter"/>
</dbReference>
<dbReference type="AlphaFoldDB" id="A0A5C6E716"/>
<gene>
    <name evidence="1" type="ORF">Q31b_06150</name>
</gene>
<comment type="caution">
    <text evidence="1">The sequence shown here is derived from an EMBL/GenBank/DDBJ whole genome shotgun (WGS) entry which is preliminary data.</text>
</comment>
<dbReference type="PANTHER" id="PTHR31084">
    <property type="entry name" value="ALPHA-L-FUCOSIDASE 2"/>
    <property type="match status" value="1"/>
</dbReference>
<evidence type="ECO:0000313" key="1">
    <source>
        <dbReference type="EMBL" id="TWU45443.1"/>
    </source>
</evidence>
<dbReference type="EMBL" id="SJPY01000001">
    <property type="protein sequence ID" value="TWU45443.1"/>
    <property type="molecule type" value="Genomic_DNA"/>
</dbReference>